<dbReference type="PROSITE" id="PS00570">
    <property type="entry name" value="RING_HYDROXYL_ALPHA"/>
    <property type="match status" value="1"/>
</dbReference>
<dbReference type="PANTHER" id="PTHR43756">
    <property type="entry name" value="CHOLINE MONOOXYGENASE, CHLOROPLASTIC"/>
    <property type="match status" value="1"/>
</dbReference>
<evidence type="ECO:0000256" key="14">
    <source>
        <dbReference type="SAM" id="MobiDB-lite"/>
    </source>
</evidence>
<organism evidence="16 17">
    <name type="scientific">Aspergillus bombycis</name>
    <dbReference type="NCBI Taxonomy" id="109264"/>
    <lineage>
        <taxon>Eukaryota</taxon>
        <taxon>Fungi</taxon>
        <taxon>Dikarya</taxon>
        <taxon>Ascomycota</taxon>
        <taxon>Pezizomycotina</taxon>
        <taxon>Eurotiomycetes</taxon>
        <taxon>Eurotiomycetidae</taxon>
        <taxon>Eurotiales</taxon>
        <taxon>Aspergillaceae</taxon>
        <taxon>Aspergillus</taxon>
    </lineage>
</organism>
<evidence type="ECO:0000256" key="12">
    <source>
        <dbReference type="ARBA" id="ARBA00023027"/>
    </source>
</evidence>
<dbReference type="InterPro" id="IPR036922">
    <property type="entry name" value="Rieske_2Fe-2S_sf"/>
</dbReference>
<evidence type="ECO:0000256" key="11">
    <source>
        <dbReference type="ARBA" id="ARBA00023014"/>
    </source>
</evidence>
<comment type="pathway">
    <text evidence="3">Amine and polyamine biosynthesis; betaine biosynthesis via choline pathway; betaine aldehyde from choline (monooxygenase route): step 1/1.</text>
</comment>
<proteinExistence type="inferred from homology"/>
<dbReference type="Gene3D" id="2.102.10.10">
    <property type="entry name" value="Rieske [2Fe-2S] iron-sulphur domain"/>
    <property type="match status" value="1"/>
</dbReference>
<dbReference type="GeneID" id="34446397"/>
<dbReference type="GO" id="GO:0051537">
    <property type="term" value="F:2 iron, 2 sulfur cluster binding"/>
    <property type="evidence" value="ECO:0007669"/>
    <property type="project" value="UniProtKB-KW"/>
</dbReference>
<dbReference type="InterPro" id="IPR001663">
    <property type="entry name" value="Rng_hydr_dOase-A"/>
</dbReference>
<reference evidence="16 17" key="1">
    <citation type="journal article" date="2016" name="Genome Biol. Evol.">
        <title>Draft genome sequence of an aflatoxigenic Aspergillus species, A. bombycis.</title>
        <authorList>
            <person name="Moore G.G."/>
            <person name="Mack B.M."/>
            <person name="Beltz S.B."/>
            <person name="Gilbert M.K."/>
        </authorList>
    </citation>
    <scope>NUCLEOTIDE SEQUENCE [LARGE SCALE GENOMIC DNA]</scope>
    <source>
        <strain evidence="17">NRRL 26010</strain>
    </source>
</reference>
<comment type="cofactor">
    <cofactor evidence="1">
        <name>Fe cation</name>
        <dbReference type="ChEBI" id="CHEBI:24875"/>
    </cofactor>
</comment>
<dbReference type="PANTHER" id="PTHR43756:SF5">
    <property type="entry name" value="CHOLINE MONOOXYGENASE, CHLOROPLASTIC"/>
    <property type="match status" value="1"/>
</dbReference>
<dbReference type="AlphaFoldDB" id="A0A1F8AAM6"/>
<dbReference type="STRING" id="109264.A0A1F8AAM6"/>
<dbReference type="PROSITE" id="PS51296">
    <property type="entry name" value="RIESKE"/>
    <property type="match status" value="1"/>
</dbReference>
<evidence type="ECO:0000256" key="6">
    <source>
        <dbReference type="ARBA" id="ARBA00014931"/>
    </source>
</evidence>
<dbReference type="InterPro" id="IPR017941">
    <property type="entry name" value="Rieske_2Fe-2S"/>
</dbReference>
<evidence type="ECO:0000256" key="10">
    <source>
        <dbReference type="ARBA" id="ARBA00023004"/>
    </source>
</evidence>
<accession>A0A1F8AAM6</accession>
<comment type="similarity">
    <text evidence="4">Belongs to the choline monooxygenase family.</text>
</comment>
<keyword evidence="11" id="KW-0411">Iron-sulfur</keyword>
<dbReference type="Gene3D" id="3.90.380.10">
    <property type="entry name" value="Naphthalene 1,2-dioxygenase Alpha Subunit, Chain A, domain 1"/>
    <property type="match status" value="1"/>
</dbReference>
<dbReference type="EMBL" id="LYCR01000013">
    <property type="protein sequence ID" value="OGM48774.1"/>
    <property type="molecule type" value="Genomic_DNA"/>
</dbReference>
<evidence type="ECO:0000313" key="16">
    <source>
        <dbReference type="EMBL" id="OGM48774.1"/>
    </source>
</evidence>
<comment type="function">
    <text evidence="2">Catalyzes the first step of the osmoprotectant glycine betaine synthesis.</text>
</comment>
<evidence type="ECO:0000256" key="2">
    <source>
        <dbReference type="ARBA" id="ARBA00002149"/>
    </source>
</evidence>
<keyword evidence="7" id="KW-0001">2Fe-2S</keyword>
<keyword evidence="17" id="KW-1185">Reference proteome</keyword>
<dbReference type="CDD" id="cd03469">
    <property type="entry name" value="Rieske_RO_Alpha_N"/>
    <property type="match status" value="1"/>
</dbReference>
<dbReference type="UniPathway" id="UPA00529">
    <property type="reaction ID" value="UER00430"/>
</dbReference>
<keyword evidence="8" id="KW-0479">Metal-binding</keyword>
<evidence type="ECO:0000256" key="8">
    <source>
        <dbReference type="ARBA" id="ARBA00022723"/>
    </source>
</evidence>
<dbReference type="EC" id="1.14.15.7" evidence="5"/>
<comment type="caution">
    <text evidence="16">The sequence shown here is derived from an EMBL/GenBank/DDBJ whole genome shotgun (WGS) entry which is preliminary data.</text>
</comment>
<gene>
    <name evidence="16" type="ORF">ABOM_003007</name>
</gene>
<dbReference type="SUPFAM" id="SSF50022">
    <property type="entry name" value="ISP domain"/>
    <property type="match status" value="1"/>
</dbReference>
<comment type="catalytic activity">
    <reaction evidence="13">
        <text>choline + 2 reduced [2Fe-2S]-[ferredoxin] + O2 + 2 H(+) = betaine aldehyde hydrate + 2 oxidized [2Fe-2S]-[ferredoxin] + H2O</text>
        <dbReference type="Rhea" id="RHEA:17769"/>
        <dbReference type="Rhea" id="RHEA-COMP:10000"/>
        <dbReference type="Rhea" id="RHEA-COMP:10001"/>
        <dbReference type="ChEBI" id="CHEBI:15354"/>
        <dbReference type="ChEBI" id="CHEBI:15377"/>
        <dbReference type="ChEBI" id="CHEBI:15378"/>
        <dbReference type="ChEBI" id="CHEBI:15379"/>
        <dbReference type="ChEBI" id="CHEBI:15870"/>
        <dbReference type="ChEBI" id="CHEBI:33737"/>
        <dbReference type="ChEBI" id="CHEBI:33738"/>
        <dbReference type="EC" id="1.14.15.7"/>
    </reaction>
</comment>
<keyword evidence="9" id="KW-0560">Oxidoreductase</keyword>
<evidence type="ECO:0000256" key="7">
    <source>
        <dbReference type="ARBA" id="ARBA00022714"/>
    </source>
</evidence>
<name>A0A1F8AAM6_9EURO</name>
<dbReference type="RefSeq" id="XP_022392491.1">
    <property type="nucleotide sequence ID" value="XM_022530137.1"/>
</dbReference>
<evidence type="ECO:0000256" key="13">
    <source>
        <dbReference type="ARBA" id="ARBA00049097"/>
    </source>
</evidence>
<dbReference type="InterPro" id="IPR015879">
    <property type="entry name" value="Ring_hydroxy_dOase_asu_C_dom"/>
</dbReference>
<evidence type="ECO:0000256" key="5">
    <source>
        <dbReference type="ARBA" id="ARBA00012763"/>
    </source>
</evidence>
<evidence type="ECO:0000313" key="17">
    <source>
        <dbReference type="Proteomes" id="UP000179179"/>
    </source>
</evidence>
<dbReference type="GO" id="GO:0019285">
    <property type="term" value="P:glycine betaine biosynthetic process from choline"/>
    <property type="evidence" value="ECO:0007669"/>
    <property type="project" value="UniProtKB-UniPathway"/>
</dbReference>
<dbReference type="CDD" id="cd00680">
    <property type="entry name" value="RHO_alpha_C"/>
    <property type="match status" value="1"/>
</dbReference>
<evidence type="ECO:0000256" key="3">
    <source>
        <dbReference type="ARBA" id="ARBA00004866"/>
    </source>
</evidence>
<keyword evidence="10" id="KW-0408">Iron</keyword>
<dbReference type="Proteomes" id="UP000179179">
    <property type="component" value="Unassembled WGS sequence"/>
</dbReference>
<evidence type="ECO:0000259" key="15">
    <source>
        <dbReference type="PROSITE" id="PS51296"/>
    </source>
</evidence>
<dbReference type="Pfam" id="PF00355">
    <property type="entry name" value="Rieske"/>
    <property type="match status" value="1"/>
</dbReference>
<feature type="domain" description="Rieske" evidence="15">
    <location>
        <begin position="50"/>
        <end position="129"/>
    </location>
</feature>
<feature type="region of interest" description="Disordered" evidence="14">
    <location>
        <begin position="1"/>
        <end position="20"/>
    </location>
</feature>
<dbReference type="PRINTS" id="PR00090">
    <property type="entry name" value="RNGDIOXGNASE"/>
</dbReference>
<dbReference type="GO" id="GO:0019133">
    <property type="term" value="F:choline monooxygenase activity"/>
    <property type="evidence" value="ECO:0007669"/>
    <property type="project" value="UniProtKB-EC"/>
</dbReference>
<protein>
    <recommendedName>
        <fullName evidence="6">Choline monooxygenase, chloroplastic</fullName>
        <ecNumber evidence="5">1.14.15.7</ecNumber>
    </recommendedName>
</protein>
<evidence type="ECO:0000256" key="4">
    <source>
        <dbReference type="ARBA" id="ARBA00010848"/>
    </source>
</evidence>
<sequence length="411" mass="47654">MPFKPKSRGPLCTSPYTDGKTEPMRALPASWFTSPEMYELERRAIFSKKWMLITHEVRFPSSGDWIRFEIAGYEYVIARDRKGEFHAFHNTCRHRAYAVVDKPCGRNQILSCKYHGWSYALDGKLTKAPWYDDMQNFDKSQNGLFKIHLRKDKLGFIWVNLDATENPEPWEKEFDGIDVQDRYDKYNLADYFFDHEFEIDAETNWKLCSDNFNECYHCPTSHPTIPTLFDIETLTQESKDGHVISVTAQNEEQKRDGLQICTTYYFPNASTNILPNYIMLQRFLPQSTSRTKMHYQIFRNKNASQELFDKVDTLYKQVMNEDKGLACGVQKNMERGLFINGLMHPRVESAPLHMQAKVREIVKEHAEREKAAGRQIWPAAQTPSADAMSKDDEAFCAGLACGRAQAADIAW</sequence>
<evidence type="ECO:0000256" key="1">
    <source>
        <dbReference type="ARBA" id="ARBA00001962"/>
    </source>
</evidence>
<dbReference type="InterPro" id="IPR015881">
    <property type="entry name" value="ARHD_Rieske_2Fe_2S"/>
</dbReference>
<evidence type="ECO:0000256" key="9">
    <source>
        <dbReference type="ARBA" id="ARBA00023002"/>
    </source>
</evidence>
<dbReference type="Pfam" id="PF00848">
    <property type="entry name" value="Ring_hydroxyl_A"/>
    <property type="match status" value="1"/>
</dbReference>
<dbReference type="GO" id="GO:0005506">
    <property type="term" value="F:iron ion binding"/>
    <property type="evidence" value="ECO:0007669"/>
    <property type="project" value="InterPro"/>
</dbReference>
<keyword evidence="12" id="KW-0520">NAD</keyword>
<dbReference type="SUPFAM" id="SSF55961">
    <property type="entry name" value="Bet v1-like"/>
    <property type="match status" value="1"/>
</dbReference>
<dbReference type="OrthoDB" id="426882at2759"/>